<dbReference type="InterPro" id="IPR000873">
    <property type="entry name" value="AMP-dep_synth/lig_dom"/>
</dbReference>
<dbReference type="PROSITE" id="PS00455">
    <property type="entry name" value="AMP_BINDING"/>
    <property type="match status" value="1"/>
</dbReference>
<dbReference type="InterPro" id="IPR042099">
    <property type="entry name" value="ANL_N_sf"/>
</dbReference>
<dbReference type="PANTHER" id="PTHR45527:SF1">
    <property type="entry name" value="FATTY ACID SYNTHASE"/>
    <property type="match status" value="1"/>
</dbReference>
<dbReference type="EMBL" id="JBHTMK010000040">
    <property type="protein sequence ID" value="MFD1369853.1"/>
    <property type="molecule type" value="Genomic_DNA"/>
</dbReference>
<reference evidence="4" key="1">
    <citation type="journal article" date="2019" name="Int. J. Syst. Evol. Microbiol.">
        <title>The Global Catalogue of Microorganisms (GCM) 10K type strain sequencing project: providing services to taxonomists for standard genome sequencing and annotation.</title>
        <authorList>
            <consortium name="The Broad Institute Genomics Platform"/>
            <consortium name="The Broad Institute Genome Sequencing Center for Infectious Disease"/>
            <person name="Wu L."/>
            <person name="Ma J."/>
        </authorList>
    </citation>
    <scope>NUCLEOTIDE SEQUENCE [LARGE SCALE GENOMIC DNA]</scope>
    <source>
        <strain evidence="4">CCM 7526</strain>
    </source>
</reference>
<gene>
    <name evidence="3" type="ORF">ACFQ5G_31320</name>
</gene>
<dbReference type="Proteomes" id="UP001597183">
    <property type="component" value="Unassembled WGS sequence"/>
</dbReference>
<dbReference type="Pfam" id="PF13193">
    <property type="entry name" value="AMP-binding_C"/>
    <property type="match status" value="1"/>
</dbReference>
<feature type="domain" description="AMP-binding enzyme C-terminal" evidence="2">
    <location>
        <begin position="354"/>
        <end position="428"/>
    </location>
</feature>
<evidence type="ECO:0000259" key="2">
    <source>
        <dbReference type="Pfam" id="PF13193"/>
    </source>
</evidence>
<name>A0ABW4AI43_9ACTN</name>
<dbReference type="Gene3D" id="3.30.300.30">
    <property type="match status" value="1"/>
</dbReference>
<organism evidence="3 4">
    <name type="scientific">Actinoplanes sichuanensis</name>
    <dbReference type="NCBI Taxonomy" id="512349"/>
    <lineage>
        <taxon>Bacteria</taxon>
        <taxon>Bacillati</taxon>
        <taxon>Actinomycetota</taxon>
        <taxon>Actinomycetes</taxon>
        <taxon>Micromonosporales</taxon>
        <taxon>Micromonosporaceae</taxon>
        <taxon>Actinoplanes</taxon>
    </lineage>
</organism>
<dbReference type="Pfam" id="PF00501">
    <property type="entry name" value="AMP-binding"/>
    <property type="match status" value="1"/>
</dbReference>
<protein>
    <submittedName>
        <fullName evidence="3">AMP-binding protein</fullName>
    </submittedName>
</protein>
<accession>A0ABW4AI43</accession>
<proteinExistence type="predicted"/>
<evidence type="ECO:0000259" key="1">
    <source>
        <dbReference type="Pfam" id="PF00501"/>
    </source>
</evidence>
<dbReference type="Gene3D" id="3.40.50.12780">
    <property type="entry name" value="N-terminal domain of ligase-like"/>
    <property type="match status" value="2"/>
</dbReference>
<dbReference type="InterPro" id="IPR045851">
    <property type="entry name" value="AMP-bd_C_sf"/>
</dbReference>
<dbReference type="InterPro" id="IPR020845">
    <property type="entry name" value="AMP-binding_CS"/>
</dbReference>
<evidence type="ECO:0000313" key="3">
    <source>
        <dbReference type="EMBL" id="MFD1369853.1"/>
    </source>
</evidence>
<keyword evidence="4" id="KW-1185">Reference proteome</keyword>
<sequence length="439" mass="47100">MGASAVLAEFLAAAREHAGRVAIRDNGVEISYAELAGRVIRYAARPVGGGVHTRHDADTVVALFGTWAAGRTWCPVDPGFPAGRQATMARVAAEHDHPSTAYLLFTSGSTGEPKPVATSHRAIGSTVPSLRVLFDLSPDDRVLQFASLNWDTCFEEILPALTGGACLVFEADAHSGSFPRFLRMVARERISVLDLPTAFWHELVGHLRESGSELPDCVRLTIIGGEAAAPAKVALWPVVGGRARLLNTYGCTETTLITHAVELYGTEDPVPIGRPLPHVIERLDDAELLIGGPALADGYPGHPSVTAQRFVTIGGERFFRTGDRVLTATDGVRTHHGRVDREIKIRGIRVDPAEVEAHLTGHPAVRAAFVTGVTVAGRTALTAFVVAGRGETDLPARITTHLRGLVPAHLVPSRIRVVDELAYTASGKVDRRLSEEMHR</sequence>
<dbReference type="RefSeq" id="WP_317791997.1">
    <property type="nucleotide sequence ID" value="NZ_AP028461.1"/>
</dbReference>
<feature type="domain" description="AMP-dependent synthetase/ligase" evidence="1">
    <location>
        <begin position="96"/>
        <end position="299"/>
    </location>
</feature>
<dbReference type="SUPFAM" id="SSF56801">
    <property type="entry name" value="Acetyl-CoA synthetase-like"/>
    <property type="match status" value="1"/>
</dbReference>
<comment type="caution">
    <text evidence="3">The sequence shown here is derived from an EMBL/GenBank/DDBJ whole genome shotgun (WGS) entry which is preliminary data.</text>
</comment>
<evidence type="ECO:0000313" key="4">
    <source>
        <dbReference type="Proteomes" id="UP001597183"/>
    </source>
</evidence>
<dbReference type="InterPro" id="IPR025110">
    <property type="entry name" value="AMP-bd_C"/>
</dbReference>
<dbReference type="PANTHER" id="PTHR45527">
    <property type="entry name" value="NONRIBOSOMAL PEPTIDE SYNTHETASE"/>
    <property type="match status" value="1"/>
</dbReference>